<keyword evidence="2" id="KW-1185">Reference proteome</keyword>
<dbReference type="Proteomes" id="UP001211907">
    <property type="component" value="Unassembled WGS sequence"/>
</dbReference>
<dbReference type="AlphaFoldDB" id="A0AAD5T3W7"/>
<organism evidence="1 2">
    <name type="scientific">Physocladia obscura</name>
    <dbReference type="NCBI Taxonomy" id="109957"/>
    <lineage>
        <taxon>Eukaryota</taxon>
        <taxon>Fungi</taxon>
        <taxon>Fungi incertae sedis</taxon>
        <taxon>Chytridiomycota</taxon>
        <taxon>Chytridiomycota incertae sedis</taxon>
        <taxon>Chytridiomycetes</taxon>
        <taxon>Chytridiales</taxon>
        <taxon>Chytriomycetaceae</taxon>
        <taxon>Physocladia</taxon>
    </lineage>
</organism>
<protein>
    <submittedName>
        <fullName evidence="1">Uncharacterized protein</fullName>
    </submittedName>
</protein>
<evidence type="ECO:0000313" key="1">
    <source>
        <dbReference type="EMBL" id="KAJ3128072.1"/>
    </source>
</evidence>
<sequence length="123" mass="13284">MFNRAFDVGLNLDAIPLTPQVANNVEADVDVRRVAIVSAGASSASSTLSKSVTTRPLSIWASKHETAQSTAAFYDEPPLQKYPNLVIVKLSDKKYKLTSSDGKELRTVDDVIRSVPGNYAAIC</sequence>
<proteinExistence type="predicted"/>
<accession>A0AAD5T3W7</accession>
<gene>
    <name evidence="1" type="ORF">HK100_009396</name>
</gene>
<dbReference type="EMBL" id="JADGJH010000481">
    <property type="protein sequence ID" value="KAJ3128072.1"/>
    <property type="molecule type" value="Genomic_DNA"/>
</dbReference>
<reference evidence="1" key="1">
    <citation type="submission" date="2020-05" db="EMBL/GenBank/DDBJ databases">
        <title>Phylogenomic resolution of chytrid fungi.</title>
        <authorList>
            <person name="Stajich J.E."/>
            <person name="Amses K."/>
            <person name="Simmons R."/>
            <person name="Seto K."/>
            <person name="Myers J."/>
            <person name="Bonds A."/>
            <person name="Quandt C.A."/>
            <person name="Barry K."/>
            <person name="Liu P."/>
            <person name="Grigoriev I."/>
            <person name="Longcore J.E."/>
            <person name="James T.Y."/>
        </authorList>
    </citation>
    <scope>NUCLEOTIDE SEQUENCE</scope>
    <source>
        <strain evidence="1">JEL0513</strain>
    </source>
</reference>
<comment type="caution">
    <text evidence="1">The sequence shown here is derived from an EMBL/GenBank/DDBJ whole genome shotgun (WGS) entry which is preliminary data.</text>
</comment>
<evidence type="ECO:0000313" key="2">
    <source>
        <dbReference type="Proteomes" id="UP001211907"/>
    </source>
</evidence>
<name>A0AAD5T3W7_9FUNG</name>